<dbReference type="GO" id="GO:0005737">
    <property type="term" value="C:cytoplasm"/>
    <property type="evidence" value="ECO:0007669"/>
    <property type="project" value="InterPro"/>
</dbReference>
<gene>
    <name evidence="8" type="ORF">LTR36_007847</name>
</gene>
<keyword evidence="3" id="KW-1133">Transmembrane helix</keyword>
<feature type="region of interest" description="Disordered" evidence="5">
    <location>
        <begin position="870"/>
        <end position="903"/>
    </location>
</feature>
<evidence type="ECO:0000256" key="5">
    <source>
        <dbReference type="SAM" id="MobiDB-lite"/>
    </source>
</evidence>
<name>A0AAV9J9Z5_9PEZI</name>
<evidence type="ECO:0000259" key="7">
    <source>
        <dbReference type="PROSITE" id="PS51778"/>
    </source>
</evidence>
<dbReference type="SMART" id="SM00233">
    <property type="entry name" value="PH"/>
    <property type="match status" value="1"/>
</dbReference>
<dbReference type="InterPro" id="IPR027267">
    <property type="entry name" value="AH/BAR_dom_sf"/>
</dbReference>
<dbReference type="FunFam" id="1.20.1270.60:FF:000079">
    <property type="entry name" value="Transcription factor SipA3"/>
    <property type="match status" value="1"/>
</dbReference>
<dbReference type="InterPro" id="IPR001849">
    <property type="entry name" value="PH_domain"/>
</dbReference>
<dbReference type="Proteomes" id="UP001324427">
    <property type="component" value="Unassembled WGS sequence"/>
</dbReference>
<evidence type="ECO:0000256" key="1">
    <source>
        <dbReference type="ARBA" id="ARBA00004370"/>
    </source>
</evidence>
<evidence type="ECO:0000259" key="6">
    <source>
        <dbReference type="PROSITE" id="PS50003"/>
    </source>
</evidence>
<dbReference type="SUPFAM" id="SSF50729">
    <property type="entry name" value="PH domain-like"/>
    <property type="match status" value="1"/>
</dbReference>
<dbReference type="InterPro" id="IPR011993">
    <property type="entry name" value="PH-like_dom_sf"/>
</dbReference>
<dbReference type="InterPro" id="IPR004148">
    <property type="entry name" value="BAR_dom"/>
</dbReference>
<dbReference type="CDD" id="cd13280">
    <property type="entry name" value="PH_SIP3"/>
    <property type="match status" value="1"/>
</dbReference>
<dbReference type="CDD" id="cd07609">
    <property type="entry name" value="BAR_SIP3_fungi"/>
    <property type="match status" value="1"/>
</dbReference>
<dbReference type="PROSITE" id="PS51778">
    <property type="entry name" value="VAST"/>
    <property type="match status" value="1"/>
</dbReference>
<proteinExistence type="predicted"/>
<organism evidence="8 9">
    <name type="scientific">Oleoguttula mirabilis</name>
    <dbReference type="NCBI Taxonomy" id="1507867"/>
    <lineage>
        <taxon>Eukaryota</taxon>
        <taxon>Fungi</taxon>
        <taxon>Dikarya</taxon>
        <taxon>Ascomycota</taxon>
        <taxon>Pezizomycotina</taxon>
        <taxon>Dothideomycetes</taxon>
        <taxon>Dothideomycetidae</taxon>
        <taxon>Mycosphaerellales</taxon>
        <taxon>Teratosphaeriaceae</taxon>
        <taxon>Oleoguttula</taxon>
    </lineage>
</organism>
<dbReference type="Gene3D" id="2.30.29.30">
    <property type="entry name" value="Pleckstrin-homology domain (PH domain)/Phosphotyrosine-binding domain (PTB)"/>
    <property type="match status" value="1"/>
</dbReference>
<sequence length="1399" mass="153541">MADEALPTAVQHAERVERPLNLIPVGLKEAALDSPTFRATALHFSDQIEVIERWLDGYVKAASKLVAEVSSLESLVNSFLSQSMPPAQVSEAVLDHDYTMLAMRRYGEGAREFWQSTLRGVKKYDTTVVDPIKSFLNTELKSFKEARSGLQATQKAFDHVISRYLSQGKTKEASSLREDAFQLHEARKAYLKASMDFCIAAPQLRSTLDKLLVRIFAEQWKEMRAAGEANSSMFAKASKEMERVRGWSREMENSERAFKRELMTARRQIEESASTMMRPSRELEDYAASTVPYLGSGAGGATGMSSDSKPAHEKREKQGWLFIKSVTGKPARTVWSRRWFFVKNGIFGWLVQGARSGGVEESEKIGVLLCSVRPAFQEERRFCFEIKTKDTSIILQAETQAELTEWIGAFEVAKRKALEDPASSELGPLGRGIDPAFAVTPPVAPEFAAKIGDSHPADEPAPALSVPEREGTISSVASHASFDVAAPAARRIMSLEKLEGEGSREHAARIIQKLDLHKRIPTSPQQSQAPAAGGIASLISASHNILPVGPGAPSTPSSAESGNSARRIFTMPTSSLAPSTLANPPAPTNLSHTAVIVSSERGIGLGRGADGSGMPSGIMANLWGSSNWGYVNRIGEESAQQRLASQPVGSPIGTSSVTQDDLGIMDGMGETSKAVVPLPIDLLGGGLRHRKTVSIANDGPLSGTTPATLGESDEYPNYYPLPLKAQQAQFGMLFPSVPRSEKVVLVFRATWNPNEQQEFPGRVYVTEKEVYFYSNHLGLVLITSISLGGIREVTAAPGRDCDFVYLHLKERADQQDDFRRVTVKVFLEPLRLLQRRLSFLVRNASAEQPASLEEVLKALIKMEIEQPQRSSSVESWEDATFDGDSPPATAGDQQRSPGRKERNVKASLRIDGTLYGDPVRTGREVQKFKLPAQPVVYAPQGMQASVTRDFNVSAKALFHVMFGDKSAVFQLLYYNRWADKIAQTAWTKTAEQNDGHWTRQFASPGQATPLADTQTIDILNDHLCYVVTNTKSPWRLPYATRFMPITKIIITHTAKSRCKLAVFQHINWLKAPKWPYVQRLIEMQAINTLEADALDLTNVAMDQVAKLGSHSKTNRAVEIFGNVGQQTQAPLIDASAMTNLGGTGAAAGLKQRKAVGLPRLVVNDVLARLLGLVSMAFGVLVALGKAVVSVCTAHTLLVAMLAISMVYNSWYGYREGLSWYHERSAGRFMTRLGVTPNPAMSKSIYLTDIDELVAPTNFNHTLAAMIPAGSARTCKTTFSELVSSTDSSLGPPHRQGARLHRTRDALALYRHDLLVALRVVNRVESDVVSAEWEEWVRAEEQKCARVEQMLREKRPSKGKGKQSVLPAAEVDAELGDDFAEYCRSCRIELDEIGNGTSVI</sequence>
<dbReference type="SUPFAM" id="SSF103657">
    <property type="entry name" value="BAR/IMD domain-like"/>
    <property type="match status" value="1"/>
</dbReference>
<reference evidence="8 9" key="1">
    <citation type="submission" date="2021-11" db="EMBL/GenBank/DDBJ databases">
        <title>Black yeast isolated from Biological Soil Crust.</title>
        <authorList>
            <person name="Kurbessoian T."/>
        </authorList>
    </citation>
    <scope>NUCLEOTIDE SEQUENCE [LARGE SCALE GENOMIC DNA]</scope>
    <source>
        <strain evidence="8 9">CCFEE 5522</strain>
    </source>
</reference>
<evidence type="ECO:0008006" key="10">
    <source>
        <dbReference type="Google" id="ProtNLM"/>
    </source>
</evidence>
<comment type="caution">
    <text evidence="8">The sequence shown here is derived from an EMBL/GenBank/DDBJ whole genome shotgun (WGS) entry which is preliminary data.</text>
</comment>
<dbReference type="Pfam" id="PF00169">
    <property type="entry name" value="PH"/>
    <property type="match status" value="1"/>
</dbReference>
<evidence type="ECO:0000256" key="3">
    <source>
        <dbReference type="ARBA" id="ARBA00022989"/>
    </source>
</evidence>
<dbReference type="PROSITE" id="PS50003">
    <property type="entry name" value="PH_DOMAIN"/>
    <property type="match status" value="1"/>
</dbReference>
<evidence type="ECO:0000256" key="4">
    <source>
        <dbReference type="ARBA" id="ARBA00023136"/>
    </source>
</evidence>
<dbReference type="Gene3D" id="1.20.1270.60">
    <property type="entry name" value="Arfaptin homology (AH) domain/BAR domain"/>
    <property type="match status" value="1"/>
</dbReference>
<dbReference type="InterPro" id="IPR031968">
    <property type="entry name" value="VASt"/>
</dbReference>
<dbReference type="GO" id="GO:0016020">
    <property type="term" value="C:membrane"/>
    <property type="evidence" value="ECO:0007669"/>
    <property type="project" value="UniProtKB-SubCell"/>
</dbReference>
<feature type="domain" description="VASt" evidence="7">
    <location>
        <begin position="941"/>
        <end position="1108"/>
    </location>
</feature>
<dbReference type="Pfam" id="PF16016">
    <property type="entry name" value="VASt"/>
    <property type="match status" value="1"/>
</dbReference>
<accession>A0AAV9J9Z5</accession>
<dbReference type="PANTHER" id="PTHR14248">
    <property type="entry name" value="CYCLIN Y, ISOFORM A"/>
    <property type="match status" value="1"/>
</dbReference>
<keyword evidence="4" id="KW-0472">Membrane</keyword>
<dbReference type="Pfam" id="PF16746">
    <property type="entry name" value="BAR_3"/>
    <property type="match status" value="1"/>
</dbReference>
<dbReference type="InterPro" id="IPR042067">
    <property type="entry name" value="Sip3_PH"/>
</dbReference>
<evidence type="ECO:0000313" key="8">
    <source>
        <dbReference type="EMBL" id="KAK4541550.1"/>
    </source>
</evidence>
<keyword evidence="2" id="KW-0812">Transmembrane</keyword>
<dbReference type="EMBL" id="JAVFHQ010000051">
    <property type="protein sequence ID" value="KAK4541550.1"/>
    <property type="molecule type" value="Genomic_DNA"/>
</dbReference>
<evidence type="ECO:0000256" key="2">
    <source>
        <dbReference type="ARBA" id="ARBA00022692"/>
    </source>
</evidence>
<protein>
    <recommendedName>
        <fullName evidence="10">Transcription factor SipA3</fullName>
    </recommendedName>
</protein>
<dbReference type="InterPro" id="IPR039463">
    <property type="entry name" value="Sip3/Lam1_BAR"/>
</dbReference>
<feature type="domain" description="PH" evidence="6">
    <location>
        <begin position="314"/>
        <end position="415"/>
    </location>
</feature>
<keyword evidence="9" id="KW-1185">Reference proteome</keyword>
<dbReference type="FunFam" id="2.30.29.30:FF:000349">
    <property type="entry name" value="Transcription factor SipA3"/>
    <property type="match status" value="1"/>
</dbReference>
<comment type="subcellular location">
    <subcellularLocation>
        <location evidence="1">Membrane</location>
    </subcellularLocation>
</comment>
<evidence type="ECO:0000313" key="9">
    <source>
        <dbReference type="Proteomes" id="UP001324427"/>
    </source>
</evidence>